<accession>A0A8K0S336</accession>
<comment type="caution">
    <text evidence="2">The sequence shown here is derived from an EMBL/GenBank/DDBJ whole genome shotgun (WGS) entry which is preliminary data.</text>
</comment>
<dbReference type="OrthoDB" id="5081713at2759"/>
<evidence type="ECO:0000313" key="2">
    <source>
        <dbReference type="EMBL" id="KAH7252713.1"/>
    </source>
</evidence>
<protein>
    <submittedName>
        <fullName evidence="2">Uncharacterized protein</fullName>
    </submittedName>
</protein>
<dbReference type="EMBL" id="JAGPXF010000003">
    <property type="protein sequence ID" value="KAH7252713.1"/>
    <property type="molecule type" value="Genomic_DNA"/>
</dbReference>
<evidence type="ECO:0000313" key="3">
    <source>
        <dbReference type="Proteomes" id="UP000813427"/>
    </source>
</evidence>
<organism evidence="2 3">
    <name type="scientific">Fusarium tricinctum</name>
    <dbReference type="NCBI Taxonomy" id="61284"/>
    <lineage>
        <taxon>Eukaryota</taxon>
        <taxon>Fungi</taxon>
        <taxon>Dikarya</taxon>
        <taxon>Ascomycota</taxon>
        <taxon>Pezizomycotina</taxon>
        <taxon>Sordariomycetes</taxon>
        <taxon>Hypocreomycetidae</taxon>
        <taxon>Hypocreales</taxon>
        <taxon>Nectriaceae</taxon>
        <taxon>Fusarium</taxon>
        <taxon>Fusarium tricinctum species complex</taxon>
    </lineage>
</organism>
<feature type="region of interest" description="Disordered" evidence="1">
    <location>
        <begin position="446"/>
        <end position="595"/>
    </location>
</feature>
<gene>
    <name evidence="2" type="ORF">BKA59DRAFT_526125</name>
</gene>
<name>A0A8K0S336_9HYPO</name>
<proteinExistence type="predicted"/>
<feature type="compositionally biased region" description="Polar residues" evidence="1">
    <location>
        <begin position="464"/>
        <end position="476"/>
    </location>
</feature>
<sequence>MSFLRLLLSRNPEKKMAAKRSALADIGFFYDEDLKGIHQRFPPHVEILEQSMLDFACHDFDSASKRDIRIQNEANRLAKGGFKEDHWESFFREHFFDPLLRRERDGEEMSRGSSRCNYYYDNMVFETDALWGEIRKEHKGMDLDLLSTPKPDIVLFLPIYHVDSHLPSVTNPDALEWHTDSNAALVKTFSWSNLRDLHKYGLLPSPYNVFDKDEEPKESDMRCFPWLIVEYKKKESDKYSEADFKRLAEAVYCQAVNASGCAVKLHERAARFALALPRDAHIPPVTTVTTVGPQVKVWITYFDKDFYGYRWRNAKGEQGDHINEGYMMQCIWMGNMTNLHAIQEFRLILENTHTWAARVFRPLISTYVEQWRYAHSHDYIKEAMNRQEERLQLSRTACRYILGVMGDQIDLNADDDLRNNATTRLVDLCHAFVKDADRVIEEEIEAARPKKGKAASSKPRRETLTASKTRQARSSVSPSPAGSTPRSTPRRTPRKQPQTPTGGSSSRVKTAALDLKESVAGAKPKRRESGSDLLDPSPNMIPGLSITHEGADDEEALVDSSSATSSSIDTPGDERSAEVSIPGSFPPMTPAKHVQSSVSEIIDSDDGEVATQWLKGLANILFLKQTP</sequence>
<dbReference type="Proteomes" id="UP000813427">
    <property type="component" value="Unassembled WGS sequence"/>
</dbReference>
<keyword evidence="3" id="KW-1185">Reference proteome</keyword>
<evidence type="ECO:0000256" key="1">
    <source>
        <dbReference type="SAM" id="MobiDB-lite"/>
    </source>
</evidence>
<reference evidence="2" key="1">
    <citation type="journal article" date="2021" name="Nat. Commun.">
        <title>Genetic determinants of endophytism in the Arabidopsis root mycobiome.</title>
        <authorList>
            <person name="Mesny F."/>
            <person name="Miyauchi S."/>
            <person name="Thiergart T."/>
            <person name="Pickel B."/>
            <person name="Atanasova L."/>
            <person name="Karlsson M."/>
            <person name="Huettel B."/>
            <person name="Barry K.W."/>
            <person name="Haridas S."/>
            <person name="Chen C."/>
            <person name="Bauer D."/>
            <person name="Andreopoulos W."/>
            <person name="Pangilinan J."/>
            <person name="LaButti K."/>
            <person name="Riley R."/>
            <person name="Lipzen A."/>
            <person name="Clum A."/>
            <person name="Drula E."/>
            <person name="Henrissat B."/>
            <person name="Kohler A."/>
            <person name="Grigoriev I.V."/>
            <person name="Martin F.M."/>
            <person name="Hacquard S."/>
        </authorList>
    </citation>
    <scope>NUCLEOTIDE SEQUENCE</scope>
    <source>
        <strain evidence="2">MPI-SDFR-AT-0068</strain>
    </source>
</reference>
<feature type="compositionally biased region" description="Low complexity" evidence="1">
    <location>
        <begin position="477"/>
        <end position="487"/>
    </location>
</feature>
<dbReference type="AlphaFoldDB" id="A0A8K0S336"/>